<evidence type="ECO:0000313" key="1">
    <source>
        <dbReference type="EMBL" id="KUM47586.1"/>
    </source>
</evidence>
<gene>
    <name evidence="1" type="ORF">ABT39_MTgene5772</name>
</gene>
<keyword evidence="1" id="KW-0496">Mitochondrion</keyword>
<sequence>MTSFVRGFSESWSKAANSGTFTNANPSFLYSLYPPDVSMSIPSFVPSPVLLASCFCSQLKSIDQSIDPTDGDSIQHIRPLQLIL</sequence>
<dbReference type="EMBL" id="LKAM01000007">
    <property type="protein sequence ID" value="KUM47586.1"/>
    <property type="molecule type" value="Genomic_DNA"/>
</dbReference>
<protein>
    <submittedName>
        <fullName evidence="1">Uncharacterized protein</fullName>
    </submittedName>
</protein>
<name>A0A124GN34_PICGL</name>
<accession>A0A124GN34</accession>
<comment type="caution">
    <text evidence="1">The sequence shown here is derived from an EMBL/GenBank/DDBJ whole genome shotgun (WGS) entry which is preliminary data.</text>
</comment>
<organism evidence="1">
    <name type="scientific">Picea glauca</name>
    <name type="common">White spruce</name>
    <name type="synonym">Pinus glauca</name>
    <dbReference type="NCBI Taxonomy" id="3330"/>
    <lineage>
        <taxon>Eukaryota</taxon>
        <taxon>Viridiplantae</taxon>
        <taxon>Streptophyta</taxon>
        <taxon>Embryophyta</taxon>
        <taxon>Tracheophyta</taxon>
        <taxon>Spermatophyta</taxon>
        <taxon>Pinopsida</taxon>
        <taxon>Pinidae</taxon>
        <taxon>Conifers I</taxon>
        <taxon>Pinales</taxon>
        <taxon>Pinaceae</taxon>
        <taxon>Picea</taxon>
    </lineage>
</organism>
<reference evidence="1" key="1">
    <citation type="journal article" date="2015" name="Genome Biol. Evol.">
        <title>Organellar Genomes of White Spruce (Picea glauca): Assembly and Annotation.</title>
        <authorList>
            <person name="Jackman S.D."/>
            <person name="Warren R.L."/>
            <person name="Gibb E.A."/>
            <person name="Vandervalk B.P."/>
            <person name="Mohamadi H."/>
            <person name="Chu J."/>
            <person name="Raymond A."/>
            <person name="Pleasance S."/>
            <person name="Coope R."/>
            <person name="Wildung M.R."/>
            <person name="Ritland C.E."/>
            <person name="Bousquet J."/>
            <person name="Jones S.J."/>
            <person name="Bohlmann J."/>
            <person name="Birol I."/>
        </authorList>
    </citation>
    <scope>NUCLEOTIDE SEQUENCE [LARGE SCALE GENOMIC DNA]</scope>
    <source>
        <tissue evidence="1">Flushing bud</tissue>
    </source>
</reference>
<dbReference type="AlphaFoldDB" id="A0A124GN34"/>
<proteinExistence type="predicted"/>
<geneLocation type="mitochondrion" evidence="1"/>